<dbReference type="KEGG" id="vg:29058733"/>
<feature type="domain" description="Helix-turn-helix type 11" evidence="1">
    <location>
        <begin position="9"/>
        <end position="41"/>
    </location>
</feature>
<evidence type="ECO:0000259" key="1">
    <source>
        <dbReference type="Pfam" id="PF08279"/>
    </source>
</evidence>
<dbReference type="SUPFAM" id="SSF46785">
    <property type="entry name" value="Winged helix' DNA-binding domain"/>
    <property type="match status" value="1"/>
</dbReference>
<evidence type="ECO:0000313" key="3">
    <source>
        <dbReference type="Proteomes" id="UP000202618"/>
    </source>
</evidence>
<dbReference type="Pfam" id="PF08279">
    <property type="entry name" value="HTH_11"/>
    <property type="match status" value="1"/>
</dbReference>
<dbReference type="InterPro" id="IPR013196">
    <property type="entry name" value="HTH_11"/>
</dbReference>
<name>A0A172JHS1_BPPB1</name>
<dbReference type="RefSeq" id="YP_009282919.1">
    <property type="nucleotide sequence ID" value="NC_031039.1"/>
</dbReference>
<sequence length="54" mass="6345">MIRLTKGKLQKVINQHPSWTINEIADELDVSESTIRRCIKSFNIDYKNKRRGSL</sequence>
<evidence type="ECO:0000313" key="2">
    <source>
        <dbReference type="EMBL" id="AMS01099.1"/>
    </source>
</evidence>
<reference evidence="2 3" key="1">
    <citation type="journal article" date="2016" name="Virology">
        <title>The genome of AR9, a giant transducing Bacillus phage encoding two multisubunit RNA polymerases.</title>
        <authorList>
            <person name="Lavysh D."/>
            <person name="Sokolova M."/>
            <person name="Minakhin L."/>
            <person name="Yakunina M."/>
            <person name="Artamonova T."/>
            <person name="Kozyavkin S."/>
            <person name="Makarova K.S."/>
            <person name="Koonin E.V."/>
            <person name="Severinov K."/>
        </authorList>
    </citation>
    <scope>NUCLEOTIDE SEQUENCE [LARGE SCALE GENOMIC DNA]</scope>
</reference>
<dbReference type="EMBL" id="KU878088">
    <property type="protein sequence ID" value="AMS01099.1"/>
    <property type="molecule type" value="Genomic_DNA"/>
</dbReference>
<dbReference type="Proteomes" id="UP000202618">
    <property type="component" value="Segment"/>
</dbReference>
<protein>
    <submittedName>
        <fullName evidence="2">DNA binding protein</fullName>
    </submittedName>
</protein>
<dbReference type="InterPro" id="IPR036390">
    <property type="entry name" value="WH_DNA-bd_sf"/>
</dbReference>
<gene>
    <name evidence="2" type="ORF">AR9_g014</name>
</gene>
<accession>A0A172JHS1</accession>
<organism evidence="2 3">
    <name type="scientific">Bacillus phage AR9</name>
    <dbReference type="NCBI Taxonomy" id="1815509"/>
    <lineage>
        <taxon>Viruses</taxon>
        <taxon>Duplodnaviria</taxon>
        <taxon>Heunggongvirae</taxon>
        <taxon>Uroviricota</taxon>
        <taxon>Caudoviricetes</taxon>
        <taxon>Takahashivirus</taxon>
        <taxon>Bacillus phage PBS1</taxon>
    </lineage>
</organism>
<dbReference type="InterPro" id="IPR036388">
    <property type="entry name" value="WH-like_DNA-bd_sf"/>
</dbReference>
<proteinExistence type="predicted"/>
<dbReference type="GeneID" id="29058733"/>
<dbReference type="Gene3D" id="1.10.10.10">
    <property type="entry name" value="Winged helix-like DNA-binding domain superfamily/Winged helix DNA-binding domain"/>
    <property type="match status" value="1"/>
</dbReference>